<dbReference type="Pfam" id="PF00076">
    <property type="entry name" value="RRM_1"/>
    <property type="match status" value="1"/>
</dbReference>
<feature type="compositionally biased region" description="Basic and acidic residues" evidence="2">
    <location>
        <begin position="594"/>
        <end position="612"/>
    </location>
</feature>
<comment type="caution">
    <text evidence="4">The sequence shown here is derived from an EMBL/GenBank/DDBJ whole genome shotgun (WGS) entry which is preliminary data.</text>
</comment>
<dbReference type="CDD" id="cd00590">
    <property type="entry name" value="RRM_SF"/>
    <property type="match status" value="1"/>
</dbReference>
<evidence type="ECO:0000313" key="5">
    <source>
        <dbReference type="Proteomes" id="UP001146793"/>
    </source>
</evidence>
<feature type="compositionally biased region" description="Basic and acidic residues" evidence="2">
    <location>
        <begin position="739"/>
        <end position="787"/>
    </location>
</feature>
<protein>
    <submittedName>
        <fullName evidence="4">Chascon isoform d-related</fullName>
    </submittedName>
</protein>
<proteinExistence type="predicted"/>
<dbReference type="SMART" id="SM00360">
    <property type="entry name" value="RRM"/>
    <property type="match status" value="1"/>
</dbReference>
<accession>A0AAV7ZRV8</accession>
<feature type="compositionally biased region" description="Basic and acidic residues" evidence="2">
    <location>
        <begin position="1060"/>
        <end position="1075"/>
    </location>
</feature>
<dbReference type="SUPFAM" id="SSF54928">
    <property type="entry name" value="RNA-binding domain, RBD"/>
    <property type="match status" value="1"/>
</dbReference>
<keyword evidence="1" id="KW-0694">RNA-binding</keyword>
<feature type="domain" description="RRM" evidence="3">
    <location>
        <begin position="1112"/>
        <end position="1183"/>
    </location>
</feature>
<feature type="compositionally biased region" description="Low complexity" evidence="2">
    <location>
        <begin position="76"/>
        <end position="85"/>
    </location>
</feature>
<dbReference type="InterPro" id="IPR035979">
    <property type="entry name" value="RBD_domain_sf"/>
</dbReference>
<feature type="compositionally biased region" description="Polar residues" evidence="2">
    <location>
        <begin position="44"/>
        <end position="75"/>
    </location>
</feature>
<feature type="region of interest" description="Disordered" evidence="2">
    <location>
        <begin position="1060"/>
        <end position="1105"/>
    </location>
</feature>
<feature type="region of interest" description="Disordered" evidence="2">
    <location>
        <begin position="1198"/>
        <end position="1241"/>
    </location>
</feature>
<dbReference type="PROSITE" id="PS50102">
    <property type="entry name" value="RRM"/>
    <property type="match status" value="1"/>
</dbReference>
<evidence type="ECO:0000313" key="4">
    <source>
        <dbReference type="EMBL" id="KAJ3444743.1"/>
    </source>
</evidence>
<feature type="region of interest" description="Disordered" evidence="2">
    <location>
        <begin position="594"/>
        <end position="645"/>
    </location>
</feature>
<sequence>MSIQPNKRIYDSNEFKQSQNFQPNKNNSSTIALSKTLKTHQDQNKFPTIKNNKPNSQQTKRATHGSISLQAKTSLPNNSNNSPKKVWPLGFGKKRLLYLIQEEQSKKEMERKKEDQQKQKQKQKEKEKQKQNPTNANNQQLPNSTKKENYSRQNNQLPTTTTHNIQVQKQTHQNYQLVSHQQQKQPPVQTQINKLFNKKKPYLTNSSNQNLKNPQIFSGIQDNTTKLVYSKNLLTKIPNPIVLNNLAKTQQQQISDNGNLTNNNLHLSKNVNTQVFDSRTILNAKTRRTTSPNKQLATIQLDKNPKISKTATNTKTTTTTTKTTTPPSTPTPTPTTKTNSKIESKHNYGNNLTKIDLHSVKNIQSNASNLNKEKQLNDNFFPIKQNPFLIKNQNNNLNNTDSKRTNGTKVKMTNENSQHSIQTEINNHKQQKNNTNPNFNNLREKKFAFEKNESVEMDMVMDTSMDMGKNVNNNINIAKKNNKYQIILPNKKTNGQELTLEKSKENYIRNQDNNKGNKDNNKRNQNNFDDNEENNDGDDKNNNFNIILNNSNEFWNLEKDLNERTKKNKSFERYSNNNKISQTFNNKNEDYIDNKIENTKPKKTSKSFEQRKSNNNKNSNKVSLKNLQETSKNENVNENEIEILNQNENGKNELIMRKNEYNHRAEQGEESQTQKKIESEKNDKKSNQRKPTNMKSQSPILTKKSPIVFKKNKMIPNPHSEFKYYKYNSIKESGMGRESPLERERERERGMEIKPERDRERGREREYGRERMYGREREYEREREKNRDRNYYYKEEYGRGGEYQRERERERGREREREREYLYKREYERERSREKNLNNDIPTEREKYLYREKYLPKEKYFPRSLERERYFDAEKEVLNDRYYDYDYDKILYSQSRTKKSYPLEKNHYYDRNRYYNEKRINDGYSFNNNSSNNSNNNNTNNANKREMDIYRNKVPDRYKYNERASELPPRRFQDKSWERNTSRIKIRDPFLDKEYGRGNHPLREYEREEEEWDKEKEIEKIRQAMRERVKKREGKKGIITKTKTKAKTEPETQAKTEMKMEMKTETGETEIETKKTTGRGMQKQQPHRNRYSESIQKGSHQENETNLSNIDSMIYVWPLESELIQKEEIKKKFSNYGEIVKIIQEKTHAIIQFKTPQHAQNAINSSKKLIINDRNVIVRPFEMWRIKNLNLQNTLTKTENKKQNHHQPLQQRRQQQKQQQKQQQRQQQRQQKQKLEKKQKKEIEISFSRKRAFQIDNNQLDSKRKSLLLKLSQLQNEMLNEQNNNIKSSVSIIIRHHENFSQGLSIKSKIKKDLDLAASLTILPKHRFMDDLVQEAKNNGTNYIVLIEKNDSNKELQSFTLKINDFIKKMTKTEDNLSLDLIIERIKYFEKELKSIKSLNQIQFFNPETTQKLLQKTLRDRLSKNSMSSLGTILNQNSKNSKSLEIGKDDQKQN</sequence>
<dbReference type="Proteomes" id="UP001146793">
    <property type="component" value="Unassembled WGS sequence"/>
</dbReference>
<dbReference type="InterPro" id="IPR012677">
    <property type="entry name" value="Nucleotide-bd_a/b_plait_sf"/>
</dbReference>
<evidence type="ECO:0000256" key="2">
    <source>
        <dbReference type="SAM" id="MobiDB-lite"/>
    </source>
</evidence>
<organism evidence="4 5">
    <name type="scientific">Anaeramoeba flamelloides</name>
    <dbReference type="NCBI Taxonomy" id="1746091"/>
    <lineage>
        <taxon>Eukaryota</taxon>
        <taxon>Metamonada</taxon>
        <taxon>Anaeramoebidae</taxon>
        <taxon>Anaeramoeba</taxon>
    </lineage>
</organism>
<feature type="compositionally biased region" description="Polar residues" evidence="2">
    <location>
        <begin position="15"/>
        <end position="33"/>
    </location>
</feature>
<dbReference type="EMBL" id="JANTQA010000023">
    <property type="protein sequence ID" value="KAJ3444743.1"/>
    <property type="molecule type" value="Genomic_DNA"/>
</dbReference>
<feature type="region of interest" description="Disordered" evidence="2">
    <location>
        <begin position="495"/>
        <end position="545"/>
    </location>
</feature>
<feature type="region of interest" description="Disordered" evidence="2">
    <location>
        <begin position="664"/>
        <end position="705"/>
    </location>
</feature>
<feature type="compositionally biased region" description="Low complexity" evidence="2">
    <location>
        <begin position="309"/>
        <end position="326"/>
    </location>
</feature>
<evidence type="ECO:0000259" key="3">
    <source>
        <dbReference type="PROSITE" id="PS50102"/>
    </source>
</evidence>
<dbReference type="GO" id="GO:0003723">
    <property type="term" value="F:RNA binding"/>
    <property type="evidence" value="ECO:0007669"/>
    <property type="project" value="UniProtKB-UniRule"/>
</dbReference>
<feature type="compositionally biased region" description="Polar residues" evidence="2">
    <location>
        <begin position="132"/>
        <end position="144"/>
    </location>
</feature>
<feature type="compositionally biased region" description="Low complexity" evidence="2">
    <location>
        <begin position="1209"/>
        <end position="1230"/>
    </location>
</feature>
<dbReference type="InterPro" id="IPR000504">
    <property type="entry name" value="RRM_dom"/>
</dbReference>
<feature type="compositionally biased region" description="Polar residues" evidence="2">
    <location>
        <begin position="689"/>
        <end position="700"/>
    </location>
</feature>
<feature type="region of interest" description="Disordered" evidence="2">
    <location>
        <begin position="1"/>
        <end position="88"/>
    </location>
</feature>
<reference evidence="4" key="1">
    <citation type="submission" date="2022-08" db="EMBL/GenBank/DDBJ databases">
        <title>Novel sulphate-reducing endosymbionts in the free-living metamonad Anaeramoeba.</title>
        <authorList>
            <person name="Jerlstrom-Hultqvist J."/>
            <person name="Cepicka I."/>
            <person name="Gallot-Lavallee L."/>
            <person name="Salas-Leiva D."/>
            <person name="Curtis B.A."/>
            <person name="Zahonova K."/>
            <person name="Pipaliya S."/>
            <person name="Dacks J."/>
            <person name="Roger A.J."/>
        </authorList>
    </citation>
    <scope>NUCLEOTIDE SEQUENCE</scope>
    <source>
        <strain evidence="4">Busselton2</strain>
    </source>
</reference>
<feature type="compositionally biased region" description="Basic and acidic residues" evidence="2">
    <location>
        <begin position="664"/>
        <end position="686"/>
    </location>
</feature>
<feature type="region of interest" description="Disordered" evidence="2">
    <location>
        <begin position="733"/>
        <end position="787"/>
    </location>
</feature>
<feature type="region of interest" description="Disordered" evidence="2">
    <location>
        <begin position="304"/>
        <end position="345"/>
    </location>
</feature>
<feature type="compositionally biased region" description="Low complexity" evidence="2">
    <location>
        <begin position="613"/>
        <end position="645"/>
    </location>
</feature>
<dbReference type="Gene3D" id="3.30.70.330">
    <property type="match status" value="1"/>
</dbReference>
<name>A0AAV7ZRV8_9EUKA</name>
<feature type="region of interest" description="Disordered" evidence="2">
    <location>
        <begin position="106"/>
        <end position="157"/>
    </location>
</feature>
<evidence type="ECO:0000256" key="1">
    <source>
        <dbReference type="PROSITE-ProRule" id="PRU00176"/>
    </source>
</evidence>
<gene>
    <name evidence="4" type="ORF">M0812_10604</name>
</gene>
<feature type="region of interest" description="Disordered" evidence="2">
    <location>
        <begin position="921"/>
        <end position="947"/>
    </location>
</feature>
<feature type="compositionally biased region" description="Polar residues" evidence="2">
    <location>
        <begin position="1092"/>
        <end position="1105"/>
    </location>
</feature>
<feature type="compositionally biased region" description="Basic and acidic residues" evidence="2">
    <location>
        <begin position="106"/>
        <end position="130"/>
    </location>
</feature>
<feature type="compositionally biased region" description="Low complexity" evidence="2">
    <location>
        <begin position="927"/>
        <end position="942"/>
    </location>
</feature>